<dbReference type="AlphaFoldDB" id="W3WY40"/>
<reference evidence="2" key="1">
    <citation type="journal article" date="2015" name="BMC Genomics">
        <title>Genomic and transcriptomic analysis of the endophytic fungus Pestalotiopsis fici reveals its lifestyle and high potential for synthesis of natural products.</title>
        <authorList>
            <person name="Wang X."/>
            <person name="Zhang X."/>
            <person name="Liu L."/>
            <person name="Xiang M."/>
            <person name="Wang W."/>
            <person name="Sun X."/>
            <person name="Che Y."/>
            <person name="Guo L."/>
            <person name="Liu G."/>
            <person name="Guo L."/>
            <person name="Wang C."/>
            <person name="Yin W.B."/>
            <person name="Stadler M."/>
            <person name="Zhang X."/>
            <person name="Liu X."/>
        </authorList>
    </citation>
    <scope>NUCLEOTIDE SEQUENCE [LARGE SCALE GENOMIC DNA]</scope>
    <source>
        <strain evidence="2">W106-1 / CGMCC3.15140</strain>
    </source>
</reference>
<keyword evidence="2" id="KW-1185">Reference proteome</keyword>
<dbReference type="OMA" id="VWPTPIH"/>
<dbReference type="EMBL" id="KI912115">
    <property type="protein sequence ID" value="ETS78067.1"/>
    <property type="molecule type" value="Genomic_DNA"/>
</dbReference>
<evidence type="ECO:0000313" key="1">
    <source>
        <dbReference type="EMBL" id="ETS78067.1"/>
    </source>
</evidence>
<dbReference type="InParanoid" id="W3WY40"/>
<name>W3WY40_PESFW</name>
<sequence>MSSGLHNIGKVSSSDPLLIYLPPYWDALTETAPQVPSFLRRYPTAVINYRWYGFHPFEEVEPPKAEVQNSGDPEAPTLHNWPFPVHDTLNAYSWIVEHLAPSDSTRRDVYVYGSYLGASLATSLALTESHPHQRMAVRGCVAFNGIYNWTMFLPDHQINKKSGARAANVLEEILGQPTDPSFQDLKQHISSLFGEPSHLFDPFVSACLFFQTAGLLVPQDFDVSADPVATMLGSYAPAASEEAQEAIKSLLLVMADKPPRKSALAFPPRKSTLKLPDTLLLHTALPPLPAAFQRRRRKPVATNHFKTQADELAALMRRSLEKIELRDRSKWDHDLDEYLEVDRRVQLFNVGKDERPFEIPNYGEAVARDWLEDRMSR</sequence>
<dbReference type="GeneID" id="19275142"/>
<dbReference type="OrthoDB" id="5396420at2759"/>
<protein>
    <submittedName>
        <fullName evidence="1">Uncharacterized protein</fullName>
    </submittedName>
</protein>
<dbReference type="KEGG" id="pfy:PFICI_10129"/>
<gene>
    <name evidence="1" type="ORF">PFICI_10129</name>
</gene>
<accession>W3WY40</accession>
<dbReference type="HOGENOM" id="CLU_017835_0_0_1"/>
<proteinExistence type="predicted"/>
<dbReference type="STRING" id="1229662.W3WY40"/>
<evidence type="ECO:0000313" key="2">
    <source>
        <dbReference type="Proteomes" id="UP000030651"/>
    </source>
</evidence>
<dbReference type="InterPro" id="IPR029058">
    <property type="entry name" value="AB_hydrolase_fold"/>
</dbReference>
<dbReference type="SUPFAM" id="SSF53474">
    <property type="entry name" value="alpha/beta-Hydrolases"/>
    <property type="match status" value="1"/>
</dbReference>
<organism evidence="1 2">
    <name type="scientific">Pestalotiopsis fici (strain W106-1 / CGMCC3.15140)</name>
    <dbReference type="NCBI Taxonomy" id="1229662"/>
    <lineage>
        <taxon>Eukaryota</taxon>
        <taxon>Fungi</taxon>
        <taxon>Dikarya</taxon>
        <taxon>Ascomycota</taxon>
        <taxon>Pezizomycotina</taxon>
        <taxon>Sordariomycetes</taxon>
        <taxon>Xylariomycetidae</taxon>
        <taxon>Amphisphaeriales</taxon>
        <taxon>Sporocadaceae</taxon>
        <taxon>Pestalotiopsis</taxon>
    </lineage>
</organism>
<dbReference type="RefSeq" id="XP_007836901.1">
    <property type="nucleotide sequence ID" value="XM_007838710.1"/>
</dbReference>
<dbReference type="Gene3D" id="3.40.50.1820">
    <property type="entry name" value="alpha/beta hydrolase"/>
    <property type="match status" value="1"/>
</dbReference>
<dbReference type="Proteomes" id="UP000030651">
    <property type="component" value="Unassembled WGS sequence"/>
</dbReference>
<dbReference type="eggNOG" id="ENOG502ST7S">
    <property type="taxonomic scope" value="Eukaryota"/>
</dbReference>